<proteinExistence type="predicted"/>
<accession>A0A9D1RFR7</accession>
<feature type="domain" description="DUF5606" evidence="1">
    <location>
        <begin position="3"/>
        <end position="48"/>
    </location>
</feature>
<reference evidence="3" key="1">
    <citation type="journal article" date="2021" name="PeerJ">
        <title>Extensive microbial diversity within the chicken gut microbiome revealed by metagenomics and culture.</title>
        <authorList>
            <person name="Gilroy R."/>
            <person name="Ravi A."/>
            <person name="Getino M."/>
            <person name="Pursley I."/>
            <person name="Horton D.L."/>
            <person name="Alikhan N.F."/>
            <person name="Baker D."/>
            <person name="Gharbi K."/>
            <person name="Hall N."/>
            <person name="Watson M."/>
            <person name="Adriaenssens E.M."/>
            <person name="Foster-Nyarko E."/>
            <person name="Jarju S."/>
            <person name="Secka A."/>
            <person name="Antonio M."/>
            <person name="Oren A."/>
            <person name="Chaudhuri R.R."/>
            <person name="La Ragione R."/>
            <person name="Hildebrand F."/>
            <person name="Pallen M.J."/>
        </authorList>
    </citation>
    <scope>NUCLEOTIDE SEQUENCE</scope>
    <source>
        <strain evidence="3">Gambia16-930</strain>
    </source>
</reference>
<dbReference type="Pfam" id="PF18347">
    <property type="entry name" value="DUF5606"/>
    <property type="match status" value="1"/>
</dbReference>
<dbReference type="InterPro" id="IPR049281">
    <property type="entry name" value="BVU_3817-like_C_sf"/>
</dbReference>
<reference evidence="3" key="2">
    <citation type="submission" date="2021-04" db="EMBL/GenBank/DDBJ databases">
        <authorList>
            <person name="Gilroy R."/>
        </authorList>
    </citation>
    <scope>NUCLEOTIDE SEQUENCE</scope>
    <source>
        <strain evidence="3">Gambia16-930</strain>
    </source>
</reference>
<dbReference type="EMBL" id="DXGG01000112">
    <property type="protein sequence ID" value="HIW87288.1"/>
    <property type="molecule type" value="Genomic_DNA"/>
</dbReference>
<dbReference type="Gene3D" id="2.30.30.730">
    <property type="match status" value="1"/>
</dbReference>
<sequence length="133" mass="15439">MDLSTILSISGKPGLYKLISQTKTGALVESLLDSRRMPAFSHERISSLEDISIFTEEDDVPLKKVLQSIYRKENGGDCIDNKADEKDIRAYMEEVLPNYDRERVYLSDMRKLFSWYRILNANKLIDLEEDKDE</sequence>
<dbReference type="Pfam" id="PF21186">
    <property type="entry name" value="DUF6852"/>
    <property type="match status" value="1"/>
</dbReference>
<evidence type="ECO:0000313" key="4">
    <source>
        <dbReference type="Proteomes" id="UP000824267"/>
    </source>
</evidence>
<protein>
    <submittedName>
        <fullName evidence="3">DUF5606 domain-containing protein</fullName>
    </submittedName>
</protein>
<evidence type="ECO:0000313" key="3">
    <source>
        <dbReference type="EMBL" id="HIW87288.1"/>
    </source>
</evidence>
<dbReference type="InterPro" id="IPR041218">
    <property type="entry name" value="DUF5606"/>
</dbReference>
<feature type="domain" description="DUF6852" evidence="2">
    <location>
        <begin position="51"/>
        <end position="119"/>
    </location>
</feature>
<evidence type="ECO:0000259" key="1">
    <source>
        <dbReference type="Pfam" id="PF18347"/>
    </source>
</evidence>
<dbReference type="Gene3D" id="1.10.10.1650">
    <property type="match status" value="1"/>
</dbReference>
<dbReference type="AlphaFoldDB" id="A0A9D1RFR7"/>
<comment type="caution">
    <text evidence="3">The sequence shown here is derived from an EMBL/GenBank/DDBJ whole genome shotgun (WGS) entry which is preliminary data.</text>
</comment>
<dbReference type="Proteomes" id="UP000824267">
    <property type="component" value="Unassembled WGS sequence"/>
</dbReference>
<name>A0A9D1RFR7_9BACT</name>
<dbReference type="InterPro" id="IPR049280">
    <property type="entry name" value="DUF6852"/>
</dbReference>
<evidence type="ECO:0000259" key="2">
    <source>
        <dbReference type="Pfam" id="PF21186"/>
    </source>
</evidence>
<dbReference type="InterPro" id="IPR049282">
    <property type="entry name" value="BVU_3817_N_sf"/>
</dbReference>
<organism evidence="3 4">
    <name type="scientific">Candidatus Onthomorpha intestinigallinarum</name>
    <dbReference type="NCBI Taxonomy" id="2840880"/>
    <lineage>
        <taxon>Bacteria</taxon>
        <taxon>Pseudomonadati</taxon>
        <taxon>Bacteroidota</taxon>
        <taxon>Bacteroidia</taxon>
        <taxon>Bacteroidales</taxon>
        <taxon>Candidatus Onthomorpha</taxon>
    </lineage>
</organism>
<gene>
    <name evidence="3" type="ORF">IAC47_03320</name>
</gene>